<comment type="caution">
    <text evidence="1">The sequence shown here is derived from an EMBL/GenBank/DDBJ whole genome shotgun (WGS) entry which is preliminary data.</text>
</comment>
<proteinExistence type="predicted"/>
<sequence length="109" mass="12137">MSEPTGTKLFAPVSDEGVLEYVARECLWVREIMDSEGDPDVPGGTHLVKRVELHFVDGNIVDLAMSEYWGEGLALPTVMTGMKCGREFRMTLLSVDRGSKRATYEIEVL</sequence>
<name>A0A0F9WX10_9ZZZZ</name>
<gene>
    <name evidence="1" type="ORF">LCGC14_0297770</name>
</gene>
<dbReference type="AlphaFoldDB" id="A0A0F9WX10"/>
<evidence type="ECO:0000313" key="1">
    <source>
        <dbReference type="EMBL" id="KKN83538.1"/>
    </source>
</evidence>
<dbReference type="EMBL" id="LAZR01000183">
    <property type="protein sequence ID" value="KKN83538.1"/>
    <property type="molecule type" value="Genomic_DNA"/>
</dbReference>
<organism evidence="1">
    <name type="scientific">marine sediment metagenome</name>
    <dbReference type="NCBI Taxonomy" id="412755"/>
    <lineage>
        <taxon>unclassified sequences</taxon>
        <taxon>metagenomes</taxon>
        <taxon>ecological metagenomes</taxon>
    </lineage>
</organism>
<protein>
    <submittedName>
        <fullName evidence="1">Uncharacterized protein</fullName>
    </submittedName>
</protein>
<accession>A0A0F9WX10</accession>
<reference evidence="1" key="1">
    <citation type="journal article" date="2015" name="Nature">
        <title>Complex archaea that bridge the gap between prokaryotes and eukaryotes.</title>
        <authorList>
            <person name="Spang A."/>
            <person name="Saw J.H."/>
            <person name="Jorgensen S.L."/>
            <person name="Zaremba-Niedzwiedzka K."/>
            <person name="Martijn J."/>
            <person name="Lind A.E."/>
            <person name="van Eijk R."/>
            <person name="Schleper C."/>
            <person name="Guy L."/>
            <person name="Ettema T.J."/>
        </authorList>
    </citation>
    <scope>NUCLEOTIDE SEQUENCE</scope>
</reference>